<sequence>MLQFLDDNNDNTEQNSILSTNCMDGIVPISPFPSIHVEELFATCRVDENVTYTSTTPHLSENNATFHDEIADFVVENEQFLRDMDQVVFMESEGESDPMNTNKKEKNNEANQISTVWNPTNEHQAINLKTCGVQLSSPCSSTVSNTSCQSTLDGSLSSCMTDNDELEVEGPIYTEEKKNQKQNQKKEYELDEEMRECDRILMMHQGVLPSLMAPSKFSHIDSSLSEISMTTSMCGYTDDSIAPSPLYLMLDKTLSSDSETCGDDEETEEEVMEDEIDLLEKETKYLDAQVVFLQSRAKSRHPQRKRLKQRHPRGMKQPHLLAKSQEDNQLLHNLVAQQKVYQENFQAMLALAPVNDVRMALMTPMESYIHLGKDFDERRKTILSLREEKLDMTYNFIEHKAAGLDWNQPYQCSDMFEKFGKYYSVNFSISRHDGVSVFQVGRAIYEQIAGKDKVHDSMVGSTTVHEPLDAIKCNFMHQRIISSMNWKDENTEKMPDVESNTIFYCRFGDNLAVLTTDYIDQDELHPYDTSNCIRRDVCCGVVLSGHVDADGKKFVVMKRYLMIKFHMYPHKMSQEQHDRFFASMPKCHDVMKTLIVDRLQRNEADDYSCAGED</sequence>
<name>A0AAU9KV83_9STRA</name>
<reference evidence="1" key="1">
    <citation type="submission" date="2021-11" db="EMBL/GenBank/DDBJ databases">
        <authorList>
            <person name="Islam A."/>
            <person name="Islam S."/>
            <person name="Flora M.S."/>
            <person name="Rahman M."/>
            <person name="Ziaur R.M."/>
            <person name="Epstein J.H."/>
            <person name="Hassan M."/>
            <person name="Klassen M."/>
            <person name="Woodard K."/>
            <person name="Webb A."/>
            <person name="Webby R.J."/>
            <person name="El Zowalaty M.E."/>
        </authorList>
    </citation>
    <scope>NUCLEOTIDE SEQUENCE</scope>
    <source>
        <strain evidence="1">Pbs3</strain>
    </source>
</reference>
<evidence type="ECO:0008006" key="3">
    <source>
        <dbReference type="Google" id="ProtNLM"/>
    </source>
</evidence>
<evidence type="ECO:0000313" key="2">
    <source>
        <dbReference type="Proteomes" id="UP001160483"/>
    </source>
</evidence>
<protein>
    <recommendedName>
        <fullName evidence="3">START domain-containing protein</fullName>
    </recommendedName>
</protein>
<dbReference type="AlphaFoldDB" id="A0AAU9KV83"/>
<comment type="caution">
    <text evidence="1">The sequence shown here is derived from an EMBL/GenBank/DDBJ whole genome shotgun (WGS) entry which is preliminary data.</text>
</comment>
<dbReference type="Proteomes" id="UP001160483">
    <property type="component" value="Unassembled WGS sequence"/>
</dbReference>
<proteinExistence type="predicted"/>
<gene>
    <name evidence="1" type="ORF">PBS003_LOCUS3755</name>
</gene>
<organism evidence="1 2">
    <name type="scientific">Peronospora belbahrii</name>
    <dbReference type="NCBI Taxonomy" id="622444"/>
    <lineage>
        <taxon>Eukaryota</taxon>
        <taxon>Sar</taxon>
        <taxon>Stramenopiles</taxon>
        <taxon>Oomycota</taxon>
        <taxon>Peronosporomycetes</taxon>
        <taxon>Peronosporales</taxon>
        <taxon>Peronosporaceae</taxon>
        <taxon>Peronospora</taxon>
    </lineage>
</organism>
<dbReference type="EMBL" id="CAKKTJ010000167">
    <property type="protein sequence ID" value="CAH0476995.1"/>
    <property type="molecule type" value="Genomic_DNA"/>
</dbReference>
<evidence type="ECO:0000313" key="1">
    <source>
        <dbReference type="EMBL" id="CAH0476995.1"/>
    </source>
</evidence>
<accession>A0AAU9KV83</accession>